<evidence type="ECO:0000256" key="2">
    <source>
        <dbReference type="ARBA" id="ARBA00022692"/>
    </source>
</evidence>
<accession>B9S6L6</accession>
<dbReference type="GO" id="GO:0016020">
    <property type="term" value="C:membrane"/>
    <property type="evidence" value="ECO:0000318"/>
    <property type="project" value="GO_Central"/>
</dbReference>
<dbReference type="STRING" id="3988.B9S6L6"/>
<keyword evidence="2 9" id="KW-0812">Transmembrane</keyword>
<comment type="subcellular location">
    <subcellularLocation>
        <location evidence="1">Membrane</location>
        <topology evidence="1">Multi-pass membrane protein</topology>
    </subcellularLocation>
</comment>
<dbReference type="PANTHER" id="PTHR24186:SF46">
    <property type="entry name" value="PROTEIN ACCELERATED CELL DEATH 6-LIKE"/>
    <property type="match status" value="1"/>
</dbReference>
<feature type="region of interest" description="Disordered" evidence="8">
    <location>
        <begin position="606"/>
        <end position="626"/>
    </location>
</feature>
<feature type="transmembrane region" description="Helical" evidence="9">
    <location>
        <begin position="560"/>
        <end position="577"/>
    </location>
</feature>
<dbReference type="AlphaFoldDB" id="B9S6L6"/>
<keyword evidence="12" id="KW-1185">Reference proteome</keyword>
<dbReference type="PROSITE" id="PS50088">
    <property type="entry name" value="ANK_REPEAT"/>
    <property type="match status" value="3"/>
</dbReference>
<dbReference type="Pfam" id="PF13637">
    <property type="entry name" value="Ank_4"/>
    <property type="match status" value="1"/>
</dbReference>
<feature type="repeat" description="ANK" evidence="7">
    <location>
        <begin position="85"/>
        <end position="113"/>
    </location>
</feature>
<evidence type="ECO:0000256" key="8">
    <source>
        <dbReference type="SAM" id="MobiDB-lite"/>
    </source>
</evidence>
<evidence type="ECO:0000256" key="1">
    <source>
        <dbReference type="ARBA" id="ARBA00004141"/>
    </source>
</evidence>
<feature type="transmembrane region" description="Helical" evidence="9">
    <location>
        <begin position="417"/>
        <end position="442"/>
    </location>
</feature>
<dbReference type="InterPro" id="IPR026961">
    <property type="entry name" value="PGG_dom"/>
</dbReference>
<dbReference type="SUPFAM" id="SSF48403">
    <property type="entry name" value="Ankyrin repeat"/>
    <property type="match status" value="1"/>
</dbReference>
<reference evidence="12" key="1">
    <citation type="journal article" date="2010" name="Nat. Biotechnol.">
        <title>Draft genome sequence of the oilseed species Ricinus communis.</title>
        <authorList>
            <person name="Chan A.P."/>
            <person name="Crabtree J."/>
            <person name="Zhao Q."/>
            <person name="Lorenzi H."/>
            <person name="Orvis J."/>
            <person name="Puiu D."/>
            <person name="Melake-Berhan A."/>
            <person name="Jones K.M."/>
            <person name="Redman J."/>
            <person name="Chen G."/>
            <person name="Cahoon E.B."/>
            <person name="Gedil M."/>
            <person name="Stanke M."/>
            <person name="Haas B.J."/>
            <person name="Wortman J.R."/>
            <person name="Fraser-Liggett C.M."/>
            <person name="Ravel J."/>
            <person name="Rabinowicz P.D."/>
        </authorList>
    </citation>
    <scope>NUCLEOTIDE SEQUENCE [LARGE SCALE GENOMIC DNA]</scope>
    <source>
        <strain evidence="12">cv. Hale</strain>
    </source>
</reference>
<evidence type="ECO:0000259" key="10">
    <source>
        <dbReference type="Pfam" id="PF13962"/>
    </source>
</evidence>
<evidence type="ECO:0000256" key="6">
    <source>
        <dbReference type="ARBA" id="ARBA00023136"/>
    </source>
</evidence>
<evidence type="ECO:0000256" key="7">
    <source>
        <dbReference type="PROSITE-ProRule" id="PRU00023"/>
    </source>
</evidence>
<dbReference type="InterPro" id="IPR002110">
    <property type="entry name" value="Ankyrin_rpt"/>
</dbReference>
<keyword evidence="6 9" id="KW-0472">Membrane</keyword>
<evidence type="ECO:0000256" key="3">
    <source>
        <dbReference type="ARBA" id="ARBA00022737"/>
    </source>
</evidence>
<feature type="repeat" description="ANK" evidence="7">
    <location>
        <begin position="279"/>
        <end position="301"/>
    </location>
</feature>
<dbReference type="Pfam" id="PF12796">
    <property type="entry name" value="Ank_2"/>
    <property type="match status" value="3"/>
</dbReference>
<dbReference type="Gene3D" id="1.25.40.20">
    <property type="entry name" value="Ankyrin repeat-containing domain"/>
    <property type="match status" value="3"/>
</dbReference>
<evidence type="ECO:0000256" key="4">
    <source>
        <dbReference type="ARBA" id="ARBA00022989"/>
    </source>
</evidence>
<name>B9S6L6_RICCO</name>
<dbReference type="Proteomes" id="UP000008311">
    <property type="component" value="Unassembled WGS sequence"/>
</dbReference>
<gene>
    <name evidence="11" type="ORF">RCOM_1110500</name>
</gene>
<dbReference type="FunCoup" id="B9S6L6">
    <property type="interactions" value="2"/>
</dbReference>
<keyword evidence="3" id="KW-0677">Repeat</keyword>
<dbReference type="EMBL" id="EQ973881">
    <property type="protein sequence ID" value="EEF40742.1"/>
    <property type="molecule type" value="Genomic_DNA"/>
</dbReference>
<dbReference type="eggNOG" id="KOG0504">
    <property type="taxonomic scope" value="Eukaryota"/>
</dbReference>
<protein>
    <submittedName>
        <fullName evidence="11">Ankyrin repeat-containing protein, putative</fullName>
    </submittedName>
</protein>
<feature type="repeat" description="ANK" evidence="7">
    <location>
        <begin position="141"/>
        <end position="173"/>
    </location>
</feature>
<feature type="domain" description="PGG" evidence="10">
    <location>
        <begin position="412"/>
        <end position="520"/>
    </location>
</feature>
<dbReference type="InterPro" id="IPR036770">
    <property type="entry name" value="Ankyrin_rpt-contain_sf"/>
</dbReference>
<evidence type="ECO:0000313" key="12">
    <source>
        <dbReference type="Proteomes" id="UP000008311"/>
    </source>
</evidence>
<dbReference type="PANTHER" id="PTHR24186">
    <property type="entry name" value="PROTEIN PHOSPHATASE 1 REGULATORY SUBUNIT"/>
    <property type="match status" value="1"/>
</dbReference>
<organism evidence="11 12">
    <name type="scientific">Ricinus communis</name>
    <name type="common">Castor bean</name>
    <dbReference type="NCBI Taxonomy" id="3988"/>
    <lineage>
        <taxon>Eukaryota</taxon>
        <taxon>Viridiplantae</taxon>
        <taxon>Streptophyta</taxon>
        <taxon>Embryophyta</taxon>
        <taxon>Tracheophyta</taxon>
        <taxon>Spermatophyta</taxon>
        <taxon>Magnoliopsida</taxon>
        <taxon>eudicotyledons</taxon>
        <taxon>Gunneridae</taxon>
        <taxon>Pentapetalae</taxon>
        <taxon>rosids</taxon>
        <taxon>fabids</taxon>
        <taxon>Malpighiales</taxon>
        <taxon>Euphorbiaceae</taxon>
        <taxon>Acalyphoideae</taxon>
        <taxon>Acalypheae</taxon>
        <taxon>Ricinus</taxon>
    </lineage>
</organism>
<dbReference type="PROSITE" id="PS50297">
    <property type="entry name" value="ANK_REP_REGION"/>
    <property type="match status" value="3"/>
</dbReference>
<keyword evidence="5 7" id="KW-0040">ANK repeat</keyword>
<evidence type="ECO:0000256" key="9">
    <source>
        <dbReference type="SAM" id="Phobius"/>
    </source>
</evidence>
<proteinExistence type="predicted"/>
<dbReference type="SMART" id="SM00248">
    <property type="entry name" value="ANK"/>
    <property type="match status" value="8"/>
</dbReference>
<dbReference type="InParanoid" id="B9S6L6"/>
<feature type="compositionally biased region" description="Low complexity" evidence="8">
    <location>
        <begin position="613"/>
        <end position="622"/>
    </location>
</feature>
<feature type="transmembrane region" description="Helical" evidence="9">
    <location>
        <begin position="463"/>
        <end position="484"/>
    </location>
</feature>
<keyword evidence="4 9" id="KW-1133">Transmembrane helix</keyword>
<sequence>MAEAEVLKHENFIYHELLEAARKANTDYFINSLKIISKEDLSAIFDQVGPSGNSLLHVAISSGSKEIAKLIASEFPSLIVKKDIKGNTALHLAARSGMLDITRILTCPDADISSGISSFSSRKDSAESTRASQLLRMKNVYGNTALHEAVMNGHHAVAQFLVSEDPEVRFYQNLQGCSPLCIAIKKGYQEILQSLLSKLPTGHDDSFERLEGNSAAYAAIMEGKLDMLEEMVKAKPELLRLRDRKGRSVLHWAAYEGKVDAVRFISSRSKSRMFEMDNKGFLPIHVATERGHVDVIKELLKQWPCPTELLNKQGQSILHVAAKSGKSHVLLTLMLLLCSLTRDKEINLNLLNNHNLTAFDLCPKISSGPPRARHCLTNGALWSAGARPGSSLTLHKRKGETFQEPKSPNIEYIKERIGILLLLEILVATVTFTAAFTVPGGYNSSDGPDKGMATMLNYNMFQVFVICITAAFYSSIVSIFFAFWTTLSDIHLVVSLYRLSVCLLGLALGMMSLPFMAAIHLAVNKLTWLASYTLFIGIVSFLILLFMLTCTFPFRFSNPFMQYISYYICQILIILLGNDSIENTGEREPEEIQQFVKDEQQKSSPYGLDKQENLQQSSQEEQTSLKRKHERIIDAAWPRYTLAGNDLDFTLQL</sequence>
<evidence type="ECO:0000313" key="11">
    <source>
        <dbReference type="EMBL" id="EEF40742.1"/>
    </source>
</evidence>
<evidence type="ECO:0000256" key="5">
    <source>
        <dbReference type="ARBA" id="ARBA00023043"/>
    </source>
</evidence>
<dbReference type="Pfam" id="PF13962">
    <property type="entry name" value="PGG"/>
    <property type="match status" value="1"/>
</dbReference>
<feature type="transmembrane region" description="Helical" evidence="9">
    <location>
        <begin position="496"/>
        <end position="517"/>
    </location>
</feature>
<feature type="transmembrane region" description="Helical" evidence="9">
    <location>
        <begin position="529"/>
        <end position="554"/>
    </location>
</feature>